<dbReference type="Gene3D" id="3.30.2030.10">
    <property type="entry name" value="YwmB-like"/>
    <property type="match status" value="1"/>
</dbReference>
<name>A0A235F893_9BACL</name>
<dbReference type="Proteomes" id="UP000215059">
    <property type="component" value="Unassembled WGS sequence"/>
</dbReference>
<evidence type="ECO:0000313" key="1">
    <source>
        <dbReference type="EMBL" id="OYD57462.1"/>
    </source>
</evidence>
<dbReference type="AlphaFoldDB" id="A0A235F893"/>
<dbReference type="Gene3D" id="3.30.360.40">
    <property type="entry name" value="YwmB-like"/>
    <property type="match status" value="1"/>
</dbReference>
<sequence length="247" mass="28296">MKKMIVVFILILFSIHISVSYAESSNNHRKLELMAEQLEKHNLTLSKWTLYTRGNLGFSKDLNGYLDTVKKLQDKMPELQWSTEPVKVREEWKVSGRKVHGDGSVERLTVIAYPHKKQYQSYFIYAVEGTLLPKSGFEETERRFYQKAEKFASKNLNYFSCMSGITDDKMKFGLYNEAHELVSSFSAVQIEELQEETFVSLSAYTALWDDAITTAQDKMNLQIAVRTDGLGGRTTVTIGTPIITSEY</sequence>
<accession>A0A235F893</accession>
<dbReference type="RefSeq" id="WP_094252812.1">
    <property type="nucleotide sequence ID" value="NZ_JBHLXL010000001.1"/>
</dbReference>
<dbReference type="SUPFAM" id="SSF143842">
    <property type="entry name" value="YwmB-like"/>
    <property type="match status" value="1"/>
</dbReference>
<protein>
    <recommendedName>
        <fullName evidence="3">TATA-box binding protein</fullName>
    </recommendedName>
</protein>
<evidence type="ECO:0000313" key="2">
    <source>
        <dbReference type="Proteomes" id="UP000215059"/>
    </source>
</evidence>
<keyword evidence="2" id="KW-1185">Reference proteome</keyword>
<dbReference type="Pfam" id="PF08680">
    <property type="entry name" value="DUF1779"/>
    <property type="match status" value="1"/>
</dbReference>
<reference evidence="1 2" key="1">
    <citation type="submission" date="2017-07" db="EMBL/GenBank/DDBJ databases">
        <title>Fictibacillus sp. nov. GDSW-R2A3 Genome sequencing and assembly.</title>
        <authorList>
            <person name="Mayilraj S."/>
        </authorList>
    </citation>
    <scope>NUCLEOTIDE SEQUENCE [LARGE SCALE GENOMIC DNA]</scope>
    <source>
        <strain evidence="1 2">GDSW-R2A3</strain>
    </source>
</reference>
<proteinExistence type="predicted"/>
<organism evidence="1 2">
    <name type="scientific">Fictibacillus aquaticus</name>
    <dbReference type="NCBI Taxonomy" id="2021314"/>
    <lineage>
        <taxon>Bacteria</taxon>
        <taxon>Bacillati</taxon>
        <taxon>Bacillota</taxon>
        <taxon>Bacilli</taxon>
        <taxon>Bacillales</taxon>
        <taxon>Fictibacillaceae</taxon>
        <taxon>Fictibacillus</taxon>
    </lineage>
</organism>
<dbReference type="EMBL" id="NOII01000003">
    <property type="protein sequence ID" value="OYD57462.1"/>
    <property type="molecule type" value="Genomic_DNA"/>
</dbReference>
<comment type="caution">
    <text evidence="1">The sequence shown here is derived from an EMBL/GenBank/DDBJ whole genome shotgun (WGS) entry which is preliminary data.</text>
</comment>
<dbReference type="InterPro" id="IPR014794">
    <property type="entry name" value="DUF1779"/>
</dbReference>
<gene>
    <name evidence="1" type="ORF">CGZ90_12350</name>
</gene>
<dbReference type="OrthoDB" id="2374820at2"/>
<dbReference type="InterPro" id="IPR036209">
    <property type="entry name" value="YwmB-like_sf"/>
</dbReference>
<evidence type="ECO:0008006" key="3">
    <source>
        <dbReference type="Google" id="ProtNLM"/>
    </source>
</evidence>